<dbReference type="InterPro" id="IPR020904">
    <property type="entry name" value="Sc_DH/Rdtase_CS"/>
</dbReference>
<name>S3D3Y7_GLAL2</name>
<dbReference type="PRINTS" id="PR00081">
    <property type="entry name" value="GDHRDH"/>
</dbReference>
<dbReference type="Proteomes" id="UP000016922">
    <property type="component" value="Unassembled WGS sequence"/>
</dbReference>
<dbReference type="GO" id="GO:0006654">
    <property type="term" value="P:phosphatidic acid biosynthetic process"/>
    <property type="evidence" value="ECO:0007669"/>
    <property type="project" value="TreeGrafter"/>
</dbReference>
<evidence type="ECO:0000313" key="5">
    <source>
        <dbReference type="EMBL" id="EPE26761.1"/>
    </source>
</evidence>
<dbReference type="OrthoDB" id="2102561at2759"/>
<dbReference type="GO" id="GO:0004806">
    <property type="term" value="F:triacylglycerol lipase activity"/>
    <property type="evidence" value="ECO:0007669"/>
    <property type="project" value="TreeGrafter"/>
</dbReference>
<gene>
    <name evidence="5" type="ORF">GLAREA_02675</name>
</gene>
<accession>S3D3Y7</accession>
<dbReference type="GO" id="GO:0005783">
    <property type="term" value="C:endoplasmic reticulum"/>
    <property type="evidence" value="ECO:0007669"/>
    <property type="project" value="TreeGrafter"/>
</dbReference>
<keyword evidence="3" id="KW-0560">Oxidoreductase</keyword>
<proteinExistence type="inferred from homology"/>
<dbReference type="PROSITE" id="PS00061">
    <property type="entry name" value="ADH_SHORT"/>
    <property type="match status" value="1"/>
</dbReference>
<evidence type="ECO:0000256" key="1">
    <source>
        <dbReference type="ARBA" id="ARBA00006484"/>
    </source>
</evidence>
<evidence type="ECO:0000256" key="4">
    <source>
        <dbReference type="RuleBase" id="RU000363"/>
    </source>
</evidence>
<dbReference type="eggNOG" id="KOG1209">
    <property type="taxonomic scope" value="Eukaryota"/>
</dbReference>
<dbReference type="InterPro" id="IPR002347">
    <property type="entry name" value="SDR_fam"/>
</dbReference>
<dbReference type="CDD" id="cd05374">
    <property type="entry name" value="17beta-HSD-like_SDR_c"/>
    <property type="match status" value="1"/>
</dbReference>
<dbReference type="InterPro" id="IPR036291">
    <property type="entry name" value="NAD(P)-bd_dom_sf"/>
</dbReference>
<evidence type="ECO:0000256" key="3">
    <source>
        <dbReference type="ARBA" id="ARBA00023002"/>
    </source>
</evidence>
<dbReference type="KEGG" id="glz:GLAREA_02675"/>
<dbReference type="GO" id="GO:0000140">
    <property type="term" value="F:acylglycerone-phosphate reductase (NADP+) activity"/>
    <property type="evidence" value="ECO:0007669"/>
    <property type="project" value="TreeGrafter"/>
</dbReference>
<dbReference type="HOGENOM" id="CLU_010194_2_9_1"/>
<dbReference type="AlphaFoldDB" id="S3D3Y7"/>
<dbReference type="Gene3D" id="3.40.50.720">
    <property type="entry name" value="NAD(P)-binding Rossmann-like Domain"/>
    <property type="match status" value="1"/>
</dbReference>
<sequence>MLILRSSISPHIKVMSRKSVLVTGCSEGGIGDALAQAFQRKGLHVFATARSSSKIAHLSALPNVTCIVLDVTSTESIETAVQIVNTKTGGKLDFLINNAGLGIVAPAIDADIKDAKKMFDANFWGAVEMVQAFSPLIISAKGTIGNVAALGAILHVPWMSFYGASKAALVNWTEVLRLEMAPFRVKVVPIMTGFVHTNIFNQGHGTSLPRESLYWPAHKEIDARSAGSDVTEKMDANVYANKVVNDLTNGADGRIYRGGMSSGAKFITTFLPNSMVDKMMLGGTGLDKPAELQAIQAARKATKTG</sequence>
<dbReference type="GeneID" id="19461731"/>
<dbReference type="OMA" id="IWRGKMA"/>
<dbReference type="GO" id="GO:0019433">
    <property type="term" value="P:triglyceride catabolic process"/>
    <property type="evidence" value="ECO:0007669"/>
    <property type="project" value="TreeGrafter"/>
</dbReference>
<dbReference type="GO" id="GO:0005811">
    <property type="term" value="C:lipid droplet"/>
    <property type="evidence" value="ECO:0007669"/>
    <property type="project" value="TreeGrafter"/>
</dbReference>
<organism evidence="5 6">
    <name type="scientific">Glarea lozoyensis (strain ATCC 20868 / MF5171)</name>
    <dbReference type="NCBI Taxonomy" id="1116229"/>
    <lineage>
        <taxon>Eukaryota</taxon>
        <taxon>Fungi</taxon>
        <taxon>Dikarya</taxon>
        <taxon>Ascomycota</taxon>
        <taxon>Pezizomycotina</taxon>
        <taxon>Leotiomycetes</taxon>
        <taxon>Helotiales</taxon>
        <taxon>Helotiaceae</taxon>
        <taxon>Glarea</taxon>
    </lineage>
</organism>
<reference evidence="5 6" key="1">
    <citation type="journal article" date="2013" name="BMC Genomics">
        <title>Genomics-driven discovery of the pneumocandin biosynthetic gene cluster in the fungus Glarea lozoyensis.</title>
        <authorList>
            <person name="Chen L."/>
            <person name="Yue Q."/>
            <person name="Zhang X."/>
            <person name="Xiang M."/>
            <person name="Wang C."/>
            <person name="Li S."/>
            <person name="Che Y."/>
            <person name="Ortiz-Lopez F.J."/>
            <person name="Bills G.F."/>
            <person name="Liu X."/>
            <person name="An Z."/>
        </authorList>
    </citation>
    <scope>NUCLEOTIDE SEQUENCE [LARGE SCALE GENOMIC DNA]</scope>
    <source>
        <strain evidence="6">ATCC 20868 / MF5171</strain>
    </source>
</reference>
<comment type="similarity">
    <text evidence="1 4">Belongs to the short-chain dehydrogenases/reductases (SDR) family.</text>
</comment>
<dbReference type="Pfam" id="PF00106">
    <property type="entry name" value="adh_short"/>
    <property type="match status" value="1"/>
</dbReference>
<evidence type="ECO:0000256" key="2">
    <source>
        <dbReference type="ARBA" id="ARBA00022857"/>
    </source>
</evidence>
<keyword evidence="6" id="KW-1185">Reference proteome</keyword>
<protein>
    <submittedName>
        <fullName evidence="5">NAD(P)-binding Rossmann-fold containing protein</fullName>
    </submittedName>
</protein>
<dbReference type="SUPFAM" id="SSF51735">
    <property type="entry name" value="NAD(P)-binding Rossmann-fold domains"/>
    <property type="match status" value="1"/>
</dbReference>
<dbReference type="EMBL" id="KE145370">
    <property type="protein sequence ID" value="EPE26761.1"/>
    <property type="molecule type" value="Genomic_DNA"/>
</dbReference>
<dbReference type="PANTHER" id="PTHR44169">
    <property type="entry name" value="NADPH-DEPENDENT 1-ACYLDIHYDROXYACETONE PHOSPHATE REDUCTASE"/>
    <property type="match status" value="1"/>
</dbReference>
<keyword evidence="2" id="KW-0521">NADP</keyword>
<dbReference type="PANTHER" id="PTHR44169:SF6">
    <property type="entry name" value="NADPH-DEPENDENT 1-ACYLDIHYDROXYACETONE PHOSPHATE REDUCTASE"/>
    <property type="match status" value="1"/>
</dbReference>
<dbReference type="STRING" id="1116229.S3D3Y7"/>
<evidence type="ECO:0000313" key="6">
    <source>
        <dbReference type="Proteomes" id="UP000016922"/>
    </source>
</evidence>
<dbReference type="PRINTS" id="PR00080">
    <property type="entry name" value="SDRFAMILY"/>
</dbReference>
<dbReference type="RefSeq" id="XP_008085951.1">
    <property type="nucleotide sequence ID" value="XM_008087760.1"/>
</dbReference>